<dbReference type="Gene3D" id="1.20.58.1290">
    <property type="entry name" value="CarD-like, C-terminal domain"/>
    <property type="match status" value="1"/>
</dbReference>
<comment type="caution">
    <text evidence="1">The sequence shown here is derived from an EMBL/GenBank/DDBJ whole genome shotgun (WGS) entry which is preliminary data.</text>
</comment>
<dbReference type="InterPro" id="IPR042215">
    <property type="entry name" value="CarD-like_C"/>
</dbReference>
<organism evidence="1 2">
    <name type="scientific">Candidatus Scatomorpha merdipullorum</name>
    <dbReference type="NCBI Taxonomy" id="2840927"/>
    <lineage>
        <taxon>Bacteria</taxon>
        <taxon>Bacillati</taxon>
        <taxon>Bacillota</taxon>
        <taxon>Clostridia</taxon>
        <taxon>Eubacteriales</taxon>
        <taxon>Candidatus Scatomorpha</taxon>
    </lineage>
</organism>
<dbReference type="AlphaFoldDB" id="A0A9D1JV49"/>
<reference evidence="1" key="1">
    <citation type="submission" date="2020-10" db="EMBL/GenBank/DDBJ databases">
        <authorList>
            <person name="Gilroy R."/>
        </authorList>
    </citation>
    <scope>NUCLEOTIDE SEQUENCE</scope>
    <source>
        <strain evidence="1">ChiHjej10B9-9673</strain>
    </source>
</reference>
<evidence type="ECO:0000313" key="2">
    <source>
        <dbReference type="Proteomes" id="UP000824001"/>
    </source>
</evidence>
<reference evidence="1" key="2">
    <citation type="journal article" date="2021" name="PeerJ">
        <title>Extensive microbial diversity within the chicken gut microbiome revealed by metagenomics and culture.</title>
        <authorList>
            <person name="Gilroy R."/>
            <person name="Ravi A."/>
            <person name="Getino M."/>
            <person name="Pursley I."/>
            <person name="Horton D.L."/>
            <person name="Alikhan N.F."/>
            <person name="Baker D."/>
            <person name="Gharbi K."/>
            <person name="Hall N."/>
            <person name="Watson M."/>
            <person name="Adriaenssens E.M."/>
            <person name="Foster-Nyarko E."/>
            <person name="Jarju S."/>
            <person name="Secka A."/>
            <person name="Antonio M."/>
            <person name="Oren A."/>
            <person name="Chaudhuri R.R."/>
            <person name="La Ragione R."/>
            <person name="Hildebrand F."/>
            <person name="Pallen M.J."/>
        </authorList>
    </citation>
    <scope>NUCLEOTIDE SEQUENCE</scope>
    <source>
        <strain evidence="1">ChiHjej10B9-9673</strain>
    </source>
</reference>
<sequence>MYSVGEQIVYGGTGVCEVAAVEDRRQPDGSERRFYLLRPLYQSGTISAPADGKVFMRPVISREEAEALIDSLPDMPVLSLHERNFTQLAAHYQQLLCSHDCAGVAGFVVSIRAKKRESEAAGRRFGQIDAKFMKLAEKLLFGEFSAALGIPYDEVEPYINKRLGLA</sequence>
<dbReference type="EMBL" id="DVJK01000001">
    <property type="protein sequence ID" value="HIS65919.1"/>
    <property type="molecule type" value="Genomic_DNA"/>
</dbReference>
<accession>A0A9D1JV49</accession>
<gene>
    <name evidence="1" type="ORF">IAC18_00010</name>
</gene>
<proteinExistence type="predicted"/>
<protein>
    <submittedName>
        <fullName evidence="1">CarD family transcriptional regulator</fullName>
    </submittedName>
</protein>
<name>A0A9D1JV49_9FIRM</name>
<dbReference type="Proteomes" id="UP000824001">
    <property type="component" value="Unassembled WGS sequence"/>
</dbReference>
<dbReference type="Gene3D" id="2.40.10.170">
    <property type="match status" value="1"/>
</dbReference>
<evidence type="ECO:0000313" key="1">
    <source>
        <dbReference type="EMBL" id="HIS65919.1"/>
    </source>
</evidence>